<dbReference type="InterPro" id="IPR000847">
    <property type="entry name" value="LysR_HTH_N"/>
</dbReference>
<dbReference type="PROSITE" id="PS50931">
    <property type="entry name" value="HTH_LYSR"/>
    <property type="match status" value="1"/>
</dbReference>
<evidence type="ECO:0000259" key="5">
    <source>
        <dbReference type="PROSITE" id="PS50931"/>
    </source>
</evidence>
<organism evidence="6 7">
    <name type="scientific">Insolitispirillum peregrinum</name>
    <dbReference type="NCBI Taxonomy" id="80876"/>
    <lineage>
        <taxon>Bacteria</taxon>
        <taxon>Pseudomonadati</taxon>
        <taxon>Pseudomonadota</taxon>
        <taxon>Alphaproteobacteria</taxon>
        <taxon>Rhodospirillales</taxon>
        <taxon>Novispirillaceae</taxon>
        <taxon>Insolitispirillum</taxon>
    </lineage>
</organism>
<dbReference type="Proteomes" id="UP000185678">
    <property type="component" value="Unassembled WGS sequence"/>
</dbReference>
<feature type="domain" description="HTH lysR-type" evidence="5">
    <location>
        <begin position="12"/>
        <end position="66"/>
    </location>
</feature>
<evidence type="ECO:0000256" key="2">
    <source>
        <dbReference type="ARBA" id="ARBA00023015"/>
    </source>
</evidence>
<dbReference type="InterPro" id="IPR058163">
    <property type="entry name" value="LysR-type_TF_proteobact-type"/>
</dbReference>
<dbReference type="SUPFAM" id="SSF53850">
    <property type="entry name" value="Periplasmic binding protein-like II"/>
    <property type="match status" value="1"/>
</dbReference>
<dbReference type="EMBL" id="FTOA01000006">
    <property type="protein sequence ID" value="SIT05798.1"/>
    <property type="molecule type" value="Genomic_DNA"/>
</dbReference>
<dbReference type="RefSeq" id="WP_076401401.1">
    <property type="nucleotide sequence ID" value="NZ_FTOA01000006.1"/>
</dbReference>
<dbReference type="STRING" id="80876.SAMN05421779_10675"/>
<dbReference type="AlphaFoldDB" id="A0A1N7P5G2"/>
<keyword evidence="4" id="KW-0804">Transcription</keyword>
<comment type="similarity">
    <text evidence="1">Belongs to the LysR transcriptional regulatory family.</text>
</comment>
<accession>A0A1N7P5G2</accession>
<dbReference type="GO" id="GO:0006351">
    <property type="term" value="P:DNA-templated transcription"/>
    <property type="evidence" value="ECO:0007669"/>
    <property type="project" value="TreeGrafter"/>
</dbReference>
<protein>
    <submittedName>
        <fullName evidence="6">Transcriptional regulator, LysR family</fullName>
    </submittedName>
</protein>
<dbReference type="Gene3D" id="3.40.190.290">
    <property type="match status" value="1"/>
</dbReference>
<dbReference type="GO" id="GO:0003700">
    <property type="term" value="F:DNA-binding transcription factor activity"/>
    <property type="evidence" value="ECO:0007669"/>
    <property type="project" value="InterPro"/>
</dbReference>
<gene>
    <name evidence="6" type="ORF">SAMN05421779_10675</name>
</gene>
<dbReference type="InterPro" id="IPR036388">
    <property type="entry name" value="WH-like_DNA-bd_sf"/>
</dbReference>
<dbReference type="GO" id="GO:0043565">
    <property type="term" value="F:sequence-specific DNA binding"/>
    <property type="evidence" value="ECO:0007669"/>
    <property type="project" value="TreeGrafter"/>
</dbReference>
<name>A0A1N7P5G2_9PROT</name>
<evidence type="ECO:0000313" key="7">
    <source>
        <dbReference type="Proteomes" id="UP000185678"/>
    </source>
</evidence>
<reference evidence="6 7" key="1">
    <citation type="submission" date="2017-01" db="EMBL/GenBank/DDBJ databases">
        <authorList>
            <person name="Mah S.A."/>
            <person name="Swanson W.J."/>
            <person name="Moy G.W."/>
            <person name="Vacquier V.D."/>
        </authorList>
    </citation>
    <scope>NUCLEOTIDE SEQUENCE [LARGE SCALE GENOMIC DNA]</scope>
    <source>
        <strain evidence="6 7">DSM 11589</strain>
    </source>
</reference>
<sequence>MPPPIPSHGSMNDLAAFIAIAREASFTRAANKLGVTPSALSHTMRGLEERLGIRLLTRTTRKVAPTAAGERLLQSIGPLFDEIDVQVTALGDLRDRPAGIVRLTCTDHASQYVLHDRLMAFLRRYPDIKVEICLDYGLTDIVGERIDAGVRSGDMVSRDMIASRIGPDWRFALVGSPDYFSRHAPPETPYDLARHNCACLRFTTGGGLWAWEFQDDQGKIFTVRVDGQLICNSIMPGLQTALDGLCLAYLPEDMARPHIASGALIEVLEPWSLRCPGLHLFYPHRRQPTPAFTALLEALRYRE</sequence>
<keyword evidence="3" id="KW-0238">DNA-binding</keyword>
<evidence type="ECO:0000313" key="6">
    <source>
        <dbReference type="EMBL" id="SIT05798.1"/>
    </source>
</evidence>
<dbReference type="CDD" id="cd08474">
    <property type="entry name" value="PBP2_CrgA_like_5"/>
    <property type="match status" value="1"/>
</dbReference>
<evidence type="ECO:0000256" key="4">
    <source>
        <dbReference type="ARBA" id="ARBA00023163"/>
    </source>
</evidence>
<proteinExistence type="inferred from homology"/>
<dbReference type="PANTHER" id="PTHR30537">
    <property type="entry name" value="HTH-TYPE TRANSCRIPTIONAL REGULATOR"/>
    <property type="match status" value="1"/>
</dbReference>
<dbReference type="InterPro" id="IPR005119">
    <property type="entry name" value="LysR_subst-bd"/>
</dbReference>
<dbReference type="SUPFAM" id="SSF46785">
    <property type="entry name" value="Winged helix' DNA-binding domain"/>
    <property type="match status" value="1"/>
</dbReference>
<evidence type="ECO:0000256" key="1">
    <source>
        <dbReference type="ARBA" id="ARBA00009437"/>
    </source>
</evidence>
<dbReference type="InterPro" id="IPR036390">
    <property type="entry name" value="WH_DNA-bd_sf"/>
</dbReference>
<dbReference type="Pfam" id="PF03466">
    <property type="entry name" value="LysR_substrate"/>
    <property type="match status" value="1"/>
</dbReference>
<evidence type="ECO:0000256" key="3">
    <source>
        <dbReference type="ARBA" id="ARBA00023125"/>
    </source>
</evidence>
<keyword evidence="7" id="KW-1185">Reference proteome</keyword>
<keyword evidence="2" id="KW-0805">Transcription regulation</keyword>
<dbReference type="PANTHER" id="PTHR30537:SF1">
    <property type="entry name" value="HTH-TYPE TRANSCRIPTIONAL REGULATOR PGRR"/>
    <property type="match status" value="1"/>
</dbReference>
<dbReference type="Pfam" id="PF00126">
    <property type="entry name" value="HTH_1"/>
    <property type="match status" value="1"/>
</dbReference>
<dbReference type="PRINTS" id="PR00039">
    <property type="entry name" value="HTHLYSR"/>
</dbReference>
<dbReference type="Gene3D" id="1.10.10.10">
    <property type="entry name" value="Winged helix-like DNA-binding domain superfamily/Winged helix DNA-binding domain"/>
    <property type="match status" value="1"/>
</dbReference>
<dbReference type="OrthoDB" id="9812435at2"/>
<dbReference type="FunFam" id="1.10.10.10:FF:000001">
    <property type="entry name" value="LysR family transcriptional regulator"/>
    <property type="match status" value="1"/>
</dbReference>